<evidence type="ECO:0000259" key="4">
    <source>
        <dbReference type="PROSITE" id="PS51206"/>
    </source>
</evidence>
<dbReference type="Pfam" id="PF19263">
    <property type="entry name" value="DUF5906"/>
    <property type="match status" value="1"/>
</dbReference>
<accession>A0A9X0R2S0</accession>
<evidence type="ECO:0000256" key="2">
    <source>
        <dbReference type="ARBA" id="ARBA00022840"/>
    </source>
</evidence>
<feature type="compositionally biased region" description="Basic and acidic residues" evidence="3">
    <location>
        <begin position="10"/>
        <end position="22"/>
    </location>
</feature>
<dbReference type="InterPro" id="IPR045455">
    <property type="entry name" value="NrS-1_pol-like_helicase"/>
</dbReference>
<dbReference type="Proteomes" id="UP000600101">
    <property type="component" value="Unassembled WGS sequence"/>
</dbReference>
<keyword evidence="1" id="KW-0547">Nucleotide-binding</keyword>
<comment type="caution">
    <text evidence="5">The sequence shown here is derived from an EMBL/GenBank/DDBJ whole genome shotgun (WGS) entry which is preliminary data.</text>
</comment>
<feature type="domain" description="SF3 helicase" evidence="4">
    <location>
        <begin position="295"/>
        <end position="453"/>
    </location>
</feature>
<dbReference type="GO" id="GO:0005524">
    <property type="term" value="F:ATP binding"/>
    <property type="evidence" value="ECO:0007669"/>
    <property type="project" value="UniProtKB-KW"/>
</dbReference>
<dbReference type="RefSeq" id="WP_186773280.1">
    <property type="nucleotide sequence ID" value="NZ_JACOMF010000060.1"/>
</dbReference>
<dbReference type="EMBL" id="JACOMF010000060">
    <property type="protein sequence ID" value="MBC4018530.1"/>
    <property type="molecule type" value="Genomic_DNA"/>
</dbReference>
<evidence type="ECO:0000256" key="3">
    <source>
        <dbReference type="SAM" id="MobiDB-lite"/>
    </source>
</evidence>
<proteinExistence type="predicted"/>
<reference evidence="5" key="1">
    <citation type="submission" date="2020-08" db="EMBL/GenBank/DDBJ databases">
        <authorList>
            <person name="Hu Y."/>
            <person name="Nguyen S.V."/>
            <person name="Li F."/>
            <person name="Fanning S."/>
        </authorList>
    </citation>
    <scope>NUCLEOTIDE SEQUENCE</scope>
    <source>
        <strain evidence="5">SYSU D8009</strain>
    </source>
</reference>
<dbReference type="InterPro" id="IPR027417">
    <property type="entry name" value="P-loop_NTPase"/>
</dbReference>
<dbReference type="PROSITE" id="PS51206">
    <property type="entry name" value="SF3_HELICASE_1"/>
    <property type="match status" value="1"/>
</dbReference>
<evidence type="ECO:0000256" key="1">
    <source>
        <dbReference type="ARBA" id="ARBA00022741"/>
    </source>
</evidence>
<evidence type="ECO:0000313" key="5">
    <source>
        <dbReference type="EMBL" id="MBC4018530.1"/>
    </source>
</evidence>
<protein>
    <recommendedName>
        <fullName evidence="4">SF3 helicase domain-containing protein</fullName>
    </recommendedName>
</protein>
<feature type="region of interest" description="Disordered" evidence="3">
    <location>
        <begin position="1"/>
        <end position="67"/>
    </location>
</feature>
<evidence type="ECO:0000313" key="6">
    <source>
        <dbReference type="Proteomes" id="UP000600101"/>
    </source>
</evidence>
<keyword evidence="6" id="KW-1185">Reference proteome</keyword>
<name>A0A9X0R2S0_9PROT</name>
<keyword evidence="2" id="KW-0067">ATP-binding</keyword>
<gene>
    <name evidence="5" type="ORF">H7965_24975</name>
</gene>
<dbReference type="InterPro" id="IPR014015">
    <property type="entry name" value="Helicase_SF3_DNA-vir"/>
</dbReference>
<sequence length="654" mass="72294">MDDFLYPPERGGDSTRAQDGHDNTFGPEGSDGGTDPGPQHEGLPEHPDAAGSADGPPTTPLRNPSEGSDRIAVSRLLEEAQALEKPSFEEMRGLIRNAREIRATPAEMKVLQLLLAERSNLTTGIIAQFAIDERNRINGFGVIGTPDDAKAAIVTMLLNDFEQLVWSGGSLYGYCGEAEGRPVSETGYFQRISQDRLDALIIQHLSQTTIVESRRQRAELIDRIAAEAREQDFFDNAAPGVNLASCRLFWDGTNFQQSDVSVQNRARERLPFAYDPEAQAPVFNRAIRRVIASEAKRAALQEVFGAVIFGITPKKDAARRIVLLLGGPNSGKSTIIALLQLFVPDYATVSVPPEEWGKEYSRARLEGAILNIVTELGGRQPLAGEQVKRIASCEPVSARHPYGRSFEYRPRAWHLFASNELPRVTDTSPAFERRMLVLNFDRPLERGEIDGDLIERVREELPGVLNWAMEGAKRLAQRGYFLPPPGHHEAVLGMQFGTDPVPLFAHLAVEAAPGDPQGVTTERLRAALKAFAEARGLDTDGWNELTHMKRLADFLNKLYGAERAARDGRPFYRFVKLRAEQGYRERRDLGACVPPVLANPWIAMMNNDAIPDPNLAHPLIGLTAPAAVLFDRLQLSINVSLPTVLERNLTIQSR</sequence>
<dbReference type="SUPFAM" id="SSF52540">
    <property type="entry name" value="P-loop containing nucleoside triphosphate hydrolases"/>
    <property type="match status" value="1"/>
</dbReference>
<dbReference type="AlphaFoldDB" id="A0A9X0R2S0"/>
<dbReference type="Gene3D" id="3.40.50.300">
    <property type="entry name" value="P-loop containing nucleotide triphosphate hydrolases"/>
    <property type="match status" value="1"/>
</dbReference>
<organism evidence="5 6">
    <name type="scientific">Siccirubricoccus deserti</name>
    <dbReference type="NCBI Taxonomy" id="2013562"/>
    <lineage>
        <taxon>Bacteria</taxon>
        <taxon>Pseudomonadati</taxon>
        <taxon>Pseudomonadota</taxon>
        <taxon>Alphaproteobacteria</taxon>
        <taxon>Acetobacterales</taxon>
        <taxon>Roseomonadaceae</taxon>
        <taxon>Siccirubricoccus</taxon>
    </lineage>
</organism>